<proteinExistence type="predicted"/>
<accession>A0ACC3BG60</accession>
<evidence type="ECO:0000313" key="1">
    <source>
        <dbReference type="EMBL" id="KAK1149701.1"/>
    </source>
</evidence>
<dbReference type="EMBL" id="JAOPJF010000003">
    <property type="protein sequence ID" value="KAK1149701.1"/>
    <property type="molecule type" value="Genomic_DNA"/>
</dbReference>
<name>A0ACC3BG60_9EURO</name>
<organism evidence="1 2">
    <name type="scientific">Aspergillus melleus</name>
    <dbReference type="NCBI Taxonomy" id="138277"/>
    <lineage>
        <taxon>Eukaryota</taxon>
        <taxon>Fungi</taxon>
        <taxon>Dikarya</taxon>
        <taxon>Ascomycota</taxon>
        <taxon>Pezizomycotina</taxon>
        <taxon>Eurotiomycetes</taxon>
        <taxon>Eurotiomycetidae</taxon>
        <taxon>Eurotiales</taxon>
        <taxon>Aspergillaceae</taxon>
        <taxon>Aspergillus</taxon>
        <taxon>Aspergillus subgen. Circumdati</taxon>
    </lineage>
</organism>
<sequence length="385" mass="42117">MVITLLDLPNELLLHIARFLPNQEDVSDLSRANRLLHTVLDSYLYHYNVHHDNAFALSFGAYVGCRTAVEKCLAAKPPNIDAPPYCLPGRSRGWPSHNALCNAITRQHTDLVELLLAHGASPHHGWGGKVTPLMMAAKHGNIESMRMLIERGADFHAKDGLQQTALYYAAARGGVEFIRFLLEQGAEVNIAGENGKTPFLLAAYSGDLASMHVLLDHGADISVIDASGRNALCATARSGQVPCLQYLLDHGAECQLSTDMGRTALFDAVYYGQAEVAQFLLDRGVILERKEELIHATAQSGHLACLIIVLRHGVEVDCKTQRQETPLLLAVWFGHLNVVEHLVSVGADINSPDLKGQTPLSLAHARVDNRIELLLLGKKIHCRPP</sequence>
<gene>
    <name evidence="1" type="ORF">N8T08_005254</name>
</gene>
<reference evidence="1 2" key="1">
    <citation type="journal article" date="2023" name="ACS Omega">
        <title>Identification of the Neoaspergillic Acid Biosynthesis Gene Cluster by Establishing an In Vitro CRISPR-Ribonucleoprotein Genetic System in Aspergillus melleus.</title>
        <authorList>
            <person name="Yuan B."/>
            <person name="Grau M.F."/>
            <person name="Murata R.M."/>
            <person name="Torok T."/>
            <person name="Venkateswaran K."/>
            <person name="Stajich J.E."/>
            <person name="Wang C.C.C."/>
        </authorList>
    </citation>
    <scope>NUCLEOTIDE SEQUENCE [LARGE SCALE GENOMIC DNA]</scope>
    <source>
        <strain evidence="1 2">IMV 1140</strain>
    </source>
</reference>
<protein>
    <submittedName>
        <fullName evidence="1">Uncharacterized protein</fullName>
    </submittedName>
</protein>
<keyword evidence="2" id="KW-1185">Reference proteome</keyword>
<evidence type="ECO:0000313" key="2">
    <source>
        <dbReference type="Proteomes" id="UP001177260"/>
    </source>
</evidence>
<dbReference type="Proteomes" id="UP001177260">
    <property type="component" value="Unassembled WGS sequence"/>
</dbReference>
<comment type="caution">
    <text evidence="1">The sequence shown here is derived from an EMBL/GenBank/DDBJ whole genome shotgun (WGS) entry which is preliminary data.</text>
</comment>